<dbReference type="Proteomes" id="UP000261480">
    <property type="component" value="Unplaced"/>
</dbReference>
<reference evidence="4" key="2">
    <citation type="submission" date="2025-09" db="UniProtKB">
        <authorList>
            <consortium name="Ensembl"/>
        </authorList>
    </citation>
    <scope>IDENTIFICATION</scope>
</reference>
<sequence>LLCGQFSFGPNTSLYNYIIFFKPYDPQKEEELRIWIEDITGCPIGPDVQKGLKNGVILCNLINKLQPCSVKKINQSALNWHQLENLTNFIKAITIYGLKPHDMKDDGNERMIYVTVMGLSSC</sequence>
<dbReference type="GO" id="GO:0015629">
    <property type="term" value="C:actin cytoskeleton"/>
    <property type="evidence" value="ECO:0007669"/>
    <property type="project" value="TreeGrafter"/>
</dbReference>
<dbReference type="PRINTS" id="PR00889">
    <property type="entry name" value="CALPONIN"/>
</dbReference>
<keyword evidence="2" id="KW-0007">Acetylation</keyword>
<dbReference type="PANTHER" id="PTHR47385">
    <property type="entry name" value="CALPONIN"/>
    <property type="match status" value="1"/>
</dbReference>
<keyword evidence="5" id="KW-1185">Reference proteome</keyword>
<dbReference type="PRINTS" id="PR00888">
    <property type="entry name" value="SM22CALPONIN"/>
</dbReference>
<keyword evidence="1" id="KW-0597">Phosphoprotein</keyword>
<evidence type="ECO:0000259" key="3">
    <source>
        <dbReference type="PROSITE" id="PS50021"/>
    </source>
</evidence>
<evidence type="ECO:0000256" key="1">
    <source>
        <dbReference type="ARBA" id="ARBA00022553"/>
    </source>
</evidence>
<dbReference type="GO" id="GO:0007015">
    <property type="term" value="P:actin filament organization"/>
    <property type="evidence" value="ECO:0007669"/>
    <property type="project" value="TreeGrafter"/>
</dbReference>
<name>A0A3B3WSI7_9TELE</name>
<dbReference type="PANTHER" id="PTHR47385:SF7">
    <property type="entry name" value="CALPONIN-2"/>
    <property type="match status" value="1"/>
</dbReference>
<dbReference type="GO" id="GO:0005925">
    <property type="term" value="C:focal adhesion"/>
    <property type="evidence" value="ECO:0007669"/>
    <property type="project" value="TreeGrafter"/>
</dbReference>
<dbReference type="InterPro" id="IPR003096">
    <property type="entry name" value="SM22_calponin"/>
</dbReference>
<proteinExistence type="predicted"/>
<dbReference type="InterPro" id="IPR050606">
    <property type="entry name" value="Calponin-like"/>
</dbReference>
<dbReference type="Pfam" id="PF00307">
    <property type="entry name" value="CH"/>
    <property type="match status" value="1"/>
</dbReference>
<dbReference type="Ensembl" id="ENSPMET00000007002.1">
    <property type="protein sequence ID" value="ENSPMEP00000005748.1"/>
    <property type="gene ID" value="ENSPMEG00000007155.1"/>
</dbReference>
<evidence type="ECO:0000313" key="4">
    <source>
        <dbReference type="Ensembl" id="ENSPMEP00000005748.1"/>
    </source>
</evidence>
<dbReference type="GO" id="GO:0031032">
    <property type="term" value="P:actomyosin structure organization"/>
    <property type="evidence" value="ECO:0007669"/>
    <property type="project" value="InterPro"/>
</dbReference>
<accession>A0A3B3WSI7</accession>
<dbReference type="InterPro" id="IPR001997">
    <property type="entry name" value="Calponin/LIMCH1"/>
</dbReference>
<dbReference type="SUPFAM" id="SSF47576">
    <property type="entry name" value="Calponin-homology domain, CH-domain"/>
    <property type="match status" value="1"/>
</dbReference>
<dbReference type="InterPro" id="IPR001715">
    <property type="entry name" value="CH_dom"/>
</dbReference>
<evidence type="ECO:0000313" key="5">
    <source>
        <dbReference type="Proteomes" id="UP000261480"/>
    </source>
</evidence>
<organism evidence="4 5">
    <name type="scientific">Poecilia mexicana</name>
    <dbReference type="NCBI Taxonomy" id="48701"/>
    <lineage>
        <taxon>Eukaryota</taxon>
        <taxon>Metazoa</taxon>
        <taxon>Chordata</taxon>
        <taxon>Craniata</taxon>
        <taxon>Vertebrata</taxon>
        <taxon>Euteleostomi</taxon>
        <taxon>Actinopterygii</taxon>
        <taxon>Neopterygii</taxon>
        <taxon>Teleostei</taxon>
        <taxon>Neoteleostei</taxon>
        <taxon>Acanthomorphata</taxon>
        <taxon>Ovalentaria</taxon>
        <taxon>Atherinomorphae</taxon>
        <taxon>Cyprinodontiformes</taxon>
        <taxon>Poeciliidae</taxon>
        <taxon>Poeciliinae</taxon>
        <taxon>Poecilia</taxon>
    </lineage>
</organism>
<dbReference type="InterPro" id="IPR036872">
    <property type="entry name" value="CH_dom_sf"/>
</dbReference>
<protein>
    <recommendedName>
        <fullName evidence="3">Calponin-homology (CH) domain-containing protein</fullName>
    </recommendedName>
</protein>
<reference evidence="4" key="1">
    <citation type="submission" date="2025-08" db="UniProtKB">
        <authorList>
            <consortium name="Ensembl"/>
        </authorList>
    </citation>
    <scope>IDENTIFICATION</scope>
</reference>
<dbReference type="Gene3D" id="1.10.418.10">
    <property type="entry name" value="Calponin-like domain"/>
    <property type="match status" value="1"/>
</dbReference>
<dbReference type="STRING" id="48701.ENSPMEP00000005748"/>
<evidence type="ECO:0000256" key="2">
    <source>
        <dbReference type="ARBA" id="ARBA00022990"/>
    </source>
</evidence>
<feature type="domain" description="Calponin-homology (CH)" evidence="3">
    <location>
        <begin position="26"/>
        <end position="122"/>
    </location>
</feature>
<dbReference type="SMART" id="SM00033">
    <property type="entry name" value="CH"/>
    <property type="match status" value="1"/>
</dbReference>
<dbReference type="AlphaFoldDB" id="A0A3B3WSI7"/>
<dbReference type="GO" id="GO:0051015">
    <property type="term" value="F:actin filament binding"/>
    <property type="evidence" value="ECO:0007669"/>
    <property type="project" value="TreeGrafter"/>
</dbReference>
<dbReference type="PROSITE" id="PS50021">
    <property type="entry name" value="CH"/>
    <property type="match status" value="1"/>
</dbReference>